<evidence type="ECO:0000256" key="3">
    <source>
        <dbReference type="ARBA" id="ARBA00022448"/>
    </source>
</evidence>
<organism evidence="9 10">
    <name type="scientific">Anaerotruncus colihominis DSM 17241</name>
    <dbReference type="NCBI Taxonomy" id="445972"/>
    <lineage>
        <taxon>Bacteria</taxon>
        <taxon>Bacillati</taxon>
        <taxon>Bacillota</taxon>
        <taxon>Clostridia</taxon>
        <taxon>Eubacteriales</taxon>
        <taxon>Oscillospiraceae</taxon>
        <taxon>Anaerotruncus</taxon>
    </lineage>
</organism>
<evidence type="ECO:0000256" key="6">
    <source>
        <dbReference type="ARBA" id="ARBA00023136"/>
    </source>
</evidence>
<comment type="similarity">
    <text evidence="2">Belongs to the nucleobase:cation symporter-2 (NCS2) (TC 2.A.40) family. Azg-like subfamily.</text>
</comment>
<dbReference type="EMBL" id="ABGD02000003">
    <property type="protein sequence ID" value="EDS13052.1"/>
    <property type="molecule type" value="Genomic_DNA"/>
</dbReference>
<feature type="transmembrane region" description="Helical" evidence="8">
    <location>
        <begin position="213"/>
        <end position="237"/>
    </location>
</feature>
<dbReference type="GO" id="GO:0005345">
    <property type="term" value="F:purine nucleobase transmembrane transporter activity"/>
    <property type="evidence" value="ECO:0007669"/>
    <property type="project" value="TreeGrafter"/>
</dbReference>
<evidence type="ECO:0000313" key="10">
    <source>
        <dbReference type="Proteomes" id="UP000003803"/>
    </source>
</evidence>
<dbReference type="InterPro" id="IPR045018">
    <property type="entry name" value="Azg-like"/>
</dbReference>
<dbReference type="AlphaFoldDB" id="B0P5P5"/>
<accession>B0P5P5</accession>
<reference evidence="9" key="2">
    <citation type="submission" date="2013-09" db="EMBL/GenBank/DDBJ databases">
        <title>Draft genome sequence of Anaerotruncus colihominis(DSM 17241).</title>
        <authorList>
            <person name="Sudarsanam P."/>
            <person name="Ley R."/>
            <person name="Guruge J."/>
            <person name="Turnbaugh P.J."/>
            <person name="Mahowald M."/>
            <person name="Liep D."/>
            <person name="Gordon J."/>
        </authorList>
    </citation>
    <scope>NUCLEOTIDE SEQUENCE</scope>
    <source>
        <strain evidence="9">DSM 17241</strain>
    </source>
</reference>
<feature type="transmembrane region" description="Helical" evidence="8">
    <location>
        <begin position="91"/>
        <end position="112"/>
    </location>
</feature>
<feature type="transmembrane region" description="Helical" evidence="8">
    <location>
        <begin position="431"/>
        <end position="461"/>
    </location>
</feature>
<evidence type="ECO:0000256" key="1">
    <source>
        <dbReference type="ARBA" id="ARBA00004127"/>
    </source>
</evidence>
<evidence type="ECO:0000256" key="4">
    <source>
        <dbReference type="ARBA" id="ARBA00022692"/>
    </source>
</evidence>
<keyword evidence="10" id="KW-1185">Reference proteome</keyword>
<dbReference type="InterPro" id="IPR006043">
    <property type="entry name" value="NCS2"/>
</dbReference>
<dbReference type="Pfam" id="PF00860">
    <property type="entry name" value="Xan_ur_permease"/>
    <property type="match status" value="1"/>
</dbReference>
<comment type="caution">
    <text evidence="9">The sequence shown here is derived from an EMBL/GenBank/DDBJ whole genome shotgun (WGS) entry which is preliminary data.</text>
</comment>
<dbReference type="STRING" id="169435.ERS852551_03034"/>
<feature type="transmembrane region" description="Helical" evidence="8">
    <location>
        <begin position="329"/>
        <end position="356"/>
    </location>
</feature>
<dbReference type="PANTHER" id="PTHR43337:SF1">
    <property type="entry name" value="XANTHINE_URACIL PERMEASE C887.17-RELATED"/>
    <property type="match status" value="1"/>
</dbReference>
<feature type="transmembrane region" description="Helical" evidence="8">
    <location>
        <begin position="158"/>
        <end position="177"/>
    </location>
</feature>
<gene>
    <name evidence="9" type="ORF">ANACOL_00067</name>
</gene>
<evidence type="ECO:0000256" key="2">
    <source>
        <dbReference type="ARBA" id="ARBA00005697"/>
    </source>
</evidence>
<sequence>MQSAPCGALHIKGCQRSAAAVQGAALPTPGQGRHAEKRLFVRQRLPAENRRPLTRGQRKEEASGMAQTNGQGTLERFFKLKEHNTTVRTEVVAGITTFVAMAYILVVNPQMLADPFYIMEQPEYAAHVANGVFFATCLIAFFGTFLMSVYAKIPFAQAPGMGLNAFFAYTVVLGMGYTYGQALAIVFISGILFIVITAIGFREACVRAIPPCVRGAISAGIGLFLALIGLKNAGLVVSNSSTLVALIDFSKWGDPELHGLVASALVALVGLVVIGALHARRIKGSIIIGILVATIVGVPLGVTSFGGFSMNIGQQFSDFVDVSLFKMDFAGLFADSANVFQMVFTLVMIVISFSLVDMFDTIGTLLGTAKQANMLDQNGDMPRMRQAMMADALATTVGACLGSSTATTFVESSTGIAEGGRTGLTSLVTSLLFLASIIIAPIVGIVPGAATAPALIFVGVLMMGSIKELDFTDMSEAIPSFVTVTFMPFTYSIANGIAFGLITYVLIKLLSGKAREIRPFTVVLCLLFVLRFAFMTTG</sequence>
<evidence type="ECO:0000313" key="9">
    <source>
        <dbReference type="EMBL" id="EDS13052.1"/>
    </source>
</evidence>
<dbReference type="PANTHER" id="PTHR43337">
    <property type="entry name" value="XANTHINE/URACIL PERMEASE C887.17-RELATED"/>
    <property type="match status" value="1"/>
</dbReference>
<dbReference type="HOGENOM" id="CLU_024508_0_1_9"/>
<feature type="transmembrane region" description="Helical" evidence="8">
    <location>
        <begin position="286"/>
        <end position="309"/>
    </location>
</feature>
<dbReference type="Proteomes" id="UP000003803">
    <property type="component" value="Unassembled WGS sequence"/>
</dbReference>
<evidence type="ECO:0000256" key="5">
    <source>
        <dbReference type="ARBA" id="ARBA00022989"/>
    </source>
</evidence>
<dbReference type="GO" id="GO:0012505">
    <property type="term" value="C:endomembrane system"/>
    <property type="evidence" value="ECO:0007669"/>
    <property type="project" value="UniProtKB-SubCell"/>
</dbReference>
<keyword evidence="5 8" id="KW-1133">Transmembrane helix</keyword>
<feature type="transmembrane region" description="Helical" evidence="8">
    <location>
        <begin position="124"/>
        <end position="146"/>
    </location>
</feature>
<feature type="region of interest" description="Disordered" evidence="7">
    <location>
        <begin position="46"/>
        <end position="68"/>
    </location>
</feature>
<feature type="compositionally biased region" description="Basic and acidic residues" evidence="7">
    <location>
        <begin position="46"/>
        <end position="62"/>
    </location>
</feature>
<protein>
    <submittedName>
        <fullName evidence="9">Permease</fullName>
    </submittedName>
</protein>
<evidence type="ECO:0000256" key="8">
    <source>
        <dbReference type="SAM" id="Phobius"/>
    </source>
</evidence>
<feature type="transmembrane region" description="Helical" evidence="8">
    <location>
        <begin position="481"/>
        <end position="507"/>
    </location>
</feature>
<dbReference type="GO" id="GO:0005886">
    <property type="term" value="C:plasma membrane"/>
    <property type="evidence" value="ECO:0007669"/>
    <property type="project" value="TreeGrafter"/>
</dbReference>
<comment type="subcellular location">
    <subcellularLocation>
        <location evidence="1">Endomembrane system</location>
        <topology evidence="1">Multi-pass membrane protein</topology>
    </subcellularLocation>
</comment>
<feature type="transmembrane region" description="Helical" evidence="8">
    <location>
        <begin position="257"/>
        <end position="279"/>
    </location>
</feature>
<proteinExistence type="inferred from homology"/>
<dbReference type="eggNOG" id="COG2252">
    <property type="taxonomic scope" value="Bacteria"/>
</dbReference>
<feature type="transmembrane region" description="Helical" evidence="8">
    <location>
        <begin position="519"/>
        <end position="537"/>
    </location>
</feature>
<name>B0P5P5_9FIRM</name>
<reference evidence="9" key="1">
    <citation type="submission" date="2007-11" db="EMBL/GenBank/DDBJ databases">
        <authorList>
            <person name="Fulton L."/>
            <person name="Clifton S."/>
            <person name="Fulton B."/>
            <person name="Xu J."/>
            <person name="Minx P."/>
            <person name="Pepin K.H."/>
            <person name="Johnson M."/>
            <person name="Thiruvilangam P."/>
            <person name="Bhonagiri V."/>
            <person name="Nash W.E."/>
            <person name="Mardis E.R."/>
            <person name="Wilson R.K."/>
        </authorList>
    </citation>
    <scope>NUCLEOTIDE SEQUENCE [LARGE SCALE GENOMIC DNA]</scope>
    <source>
        <strain evidence="9">DSM 17241</strain>
    </source>
</reference>
<feature type="transmembrane region" description="Helical" evidence="8">
    <location>
        <begin position="183"/>
        <end position="201"/>
    </location>
</feature>
<keyword evidence="4 8" id="KW-0812">Transmembrane</keyword>
<keyword evidence="6 8" id="KW-0472">Membrane</keyword>
<evidence type="ECO:0000256" key="7">
    <source>
        <dbReference type="SAM" id="MobiDB-lite"/>
    </source>
</evidence>
<keyword evidence="3" id="KW-0813">Transport</keyword>